<keyword evidence="2" id="KW-1185">Reference proteome</keyword>
<evidence type="ECO:0000313" key="2">
    <source>
        <dbReference type="Proteomes" id="UP001341840"/>
    </source>
</evidence>
<name>A0ABU6UQ26_9FABA</name>
<dbReference type="Proteomes" id="UP001341840">
    <property type="component" value="Unassembled WGS sequence"/>
</dbReference>
<comment type="caution">
    <text evidence="1">The sequence shown here is derived from an EMBL/GenBank/DDBJ whole genome shotgun (WGS) entry which is preliminary data.</text>
</comment>
<proteinExistence type="predicted"/>
<dbReference type="EMBL" id="JASCZI010121870">
    <property type="protein sequence ID" value="MED6163179.1"/>
    <property type="molecule type" value="Genomic_DNA"/>
</dbReference>
<reference evidence="1 2" key="1">
    <citation type="journal article" date="2023" name="Plants (Basel)">
        <title>Bridging the Gap: Combining Genomics and Transcriptomics Approaches to Understand Stylosanthes scabra, an Orphan Legume from the Brazilian Caatinga.</title>
        <authorList>
            <person name="Ferreira-Neto J.R.C."/>
            <person name="da Silva M.D."/>
            <person name="Binneck E."/>
            <person name="de Melo N.F."/>
            <person name="da Silva R.H."/>
            <person name="de Melo A.L.T.M."/>
            <person name="Pandolfi V."/>
            <person name="Bustamante F.O."/>
            <person name="Brasileiro-Vidal A.C."/>
            <person name="Benko-Iseppon A.M."/>
        </authorList>
    </citation>
    <scope>NUCLEOTIDE SEQUENCE [LARGE SCALE GENOMIC DNA]</scope>
    <source>
        <tissue evidence="1">Leaves</tissue>
    </source>
</reference>
<accession>A0ABU6UQ26</accession>
<evidence type="ECO:0000313" key="1">
    <source>
        <dbReference type="EMBL" id="MED6163179.1"/>
    </source>
</evidence>
<sequence>FNGRRIFVVESRYRRRNEPIEVRNTRIGEVDNYDPRLGSVRVADDVNEKE</sequence>
<gene>
    <name evidence="1" type="ORF">PIB30_077434</name>
</gene>
<protein>
    <submittedName>
        <fullName evidence="1">Uncharacterized protein</fullName>
    </submittedName>
</protein>
<feature type="non-terminal residue" evidence="1">
    <location>
        <position position="1"/>
    </location>
</feature>
<organism evidence="1 2">
    <name type="scientific">Stylosanthes scabra</name>
    <dbReference type="NCBI Taxonomy" id="79078"/>
    <lineage>
        <taxon>Eukaryota</taxon>
        <taxon>Viridiplantae</taxon>
        <taxon>Streptophyta</taxon>
        <taxon>Embryophyta</taxon>
        <taxon>Tracheophyta</taxon>
        <taxon>Spermatophyta</taxon>
        <taxon>Magnoliopsida</taxon>
        <taxon>eudicotyledons</taxon>
        <taxon>Gunneridae</taxon>
        <taxon>Pentapetalae</taxon>
        <taxon>rosids</taxon>
        <taxon>fabids</taxon>
        <taxon>Fabales</taxon>
        <taxon>Fabaceae</taxon>
        <taxon>Papilionoideae</taxon>
        <taxon>50 kb inversion clade</taxon>
        <taxon>dalbergioids sensu lato</taxon>
        <taxon>Dalbergieae</taxon>
        <taxon>Pterocarpus clade</taxon>
        <taxon>Stylosanthes</taxon>
    </lineage>
</organism>